<reference evidence="4" key="1">
    <citation type="submission" date="2017-01" db="EMBL/GenBank/DDBJ databases">
        <authorList>
            <person name="Varghese N."/>
            <person name="Submissions S."/>
        </authorList>
    </citation>
    <scope>NUCLEOTIDE SEQUENCE [LARGE SCALE GENOMIC DNA]</scope>
    <source>
        <strain evidence="4">3bp</strain>
    </source>
</reference>
<proteinExistence type="predicted"/>
<dbReference type="SUPFAM" id="SSF50998">
    <property type="entry name" value="Quinoprotein alcohol dehydrogenase-like"/>
    <property type="match status" value="1"/>
</dbReference>
<keyword evidence="2" id="KW-0472">Membrane</keyword>
<dbReference type="InterPro" id="IPR011047">
    <property type="entry name" value="Quinoprotein_ADH-like_sf"/>
</dbReference>
<evidence type="ECO:0000256" key="1">
    <source>
        <dbReference type="SAM" id="MobiDB-lite"/>
    </source>
</evidence>
<dbReference type="Proteomes" id="UP000186235">
    <property type="component" value="Unassembled WGS sequence"/>
</dbReference>
<keyword evidence="4" id="KW-1185">Reference proteome</keyword>
<dbReference type="AlphaFoldDB" id="A0A1N6RQT9"/>
<feature type="region of interest" description="Disordered" evidence="1">
    <location>
        <begin position="1"/>
        <end position="33"/>
    </location>
</feature>
<evidence type="ECO:0000313" key="4">
    <source>
        <dbReference type="Proteomes" id="UP000186235"/>
    </source>
</evidence>
<feature type="transmembrane region" description="Helical" evidence="2">
    <location>
        <begin position="39"/>
        <end position="62"/>
    </location>
</feature>
<name>A0A1N6RQT9_9MICO</name>
<protein>
    <recommendedName>
        <fullName evidence="5">PQQ-like domain-containing protein</fullName>
    </recommendedName>
</protein>
<evidence type="ECO:0000256" key="2">
    <source>
        <dbReference type="SAM" id="Phobius"/>
    </source>
</evidence>
<sequence length="463" mass="46685">MAPLHQVELVPDDEPAPGGRGTPAEGAPGRAAPGRRRTLLARVVAPLLALALAVALGAVASWRSSTAEQARLAHTGAVRSLAVPPTPAWSADAAAPRVAVVDDVVVTVTAAGVEGRDAASGARRWLALDATASCGPAADEAARPVTGALVCVTGPALAPVAHVVGPDGPATGPVPLGDTLGRAVPAPDGTVLRWARTGGVVHLALQDARTARVRWRHDVPPDDAERTPMCRPQVAGQAAATVEDGLLVVRGCRVSAVLTLAGARIDAPGPAVTTDVVPLPDGTFLRTRVLPPGRGATTELVAPDAAVLAAVDGRLLRPLVGPEDDAAPWLVATADGVRALAAADGSGDGLRERWRLAQPVAQVVALAAERAVVVTGERVVALDARSGEPVWSWPRSSPAGRPAAPGVGTAPGGTTTTADDGTGTTGVRVDLTRGVAAAFTDGVTLADGRPLARGRGRALGRRR</sequence>
<feature type="compositionally biased region" description="Low complexity" evidence="1">
    <location>
        <begin position="22"/>
        <end position="32"/>
    </location>
</feature>
<feature type="compositionally biased region" description="Low complexity" evidence="1">
    <location>
        <begin position="399"/>
        <end position="427"/>
    </location>
</feature>
<dbReference type="RefSeq" id="WP_076404878.1">
    <property type="nucleotide sequence ID" value="NZ_FTMI01000003.1"/>
</dbReference>
<dbReference type="EMBL" id="FTMI01000003">
    <property type="protein sequence ID" value="SIQ31238.1"/>
    <property type="molecule type" value="Genomic_DNA"/>
</dbReference>
<accession>A0A1N6RQT9</accession>
<keyword evidence="2" id="KW-1133">Transmembrane helix</keyword>
<feature type="region of interest" description="Disordered" evidence="1">
    <location>
        <begin position="389"/>
        <end position="427"/>
    </location>
</feature>
<evidence type="ECO:0000313" key="3">
    <source>
        <dbReference type="EMBL" id="SIQ31238.1"/>
    </source>
</evidence>
<evidence type="ECO:0008006" key="5">
    <source>
        <dbReference type="Google" id="ProtNLM"/>
    </source>
</evidence>
<organism evidence="3 4">
    <name type="scientific">Cellulosimicrobium aquatile</name>
    <dbReference type="NCBI Taxonomy" id="1612203"/>
    <lineage>
        <taxon>Bacteria</taxon>
        <taxon>Bacillati</taxon>
        <taxon>Actinomycetota</taxon>
        <taxon>Actinomycetes</taxon>
        <taxon>Micrococcales</taxon>
        <taxon>Promicromonosporaceae</taxon>
        <taxon>Cellulosimicrobium</taxon>
    </lineage>
</organism>
<gene>
    <name evidence="3" type="ORF">SAMN05518682_2069</name>
</gene>
<keyword evidence="2" id="KW-0812">Transmembrane</keyword>